<evidence type="ECO:0000313" key="11">
    <source>
        <dbReference type="Proteomes" id="UP000759131"/>
    </source>
</evidence>
<name>A0A7R9PT51_9ACAR</name>
<dbReference type="Pfam" id="PF00105">
    <property type="entry name" value="zf-C4"/>
    <property type="match status" value="2"/>
</dbReference>
<evidence type="ECO:0000256" key="8">
    <source>
        <dbReference type="ARBA" id="ARBA00023242"/>
    </source>
</evidence>
<keyword evidence="8" id="KW-0539">Nucleus</keyword>
<protein>
    <recommendedName>
        <fullName evidence="9">Nuclear receptor domain-containing protein</fullName>
    </recommendedName>
</protein>
<dbReference type="GO" id="GO:0000122">
    <property type="term" value="P:negative regulation of transcription by RNA polymerase II"/>
    <property type="evidence" value="ECO:0007669"/>
    <property type="project" value="TreeGrafter"/>
</dbReference>
<keyword evidence="5" id="KW-0238">DNA-binding</keyword>
<dbReference type="Gene3D" id="3.30.50.10">
    <property type="entry name" value="Erythroid Transcription Factor GATA-1, subunit A"/>
    <property type="match status" value="2"/>
</dbReference>
<accession>A0A7R9PT51</accession>
<evidence type="ECO:0000259" key="9">
    <source>
        <dbReference type="PROSITE" id="PS51030"/>
    </source>
</evidence>
<dbReference type="GO" id="GO:0008270">
    <property type="term" value="F:zinc ion binding"/>
    <property type="evidence" value="ECO:0007669"/>
    <property type="project" value="UniProtKB-KW"/>
</dbReference>
<evidence type="ECO:0000256" key="4">
    <source>
        <dbReference type="ARBA" id="ARBA00023015"/>
    </source>
</evidence>
<evidence type="ECO:0000256" key="1">
    <source>
        <dbReference type="ARBA" id="ARBA00022723"/>
    </source>
</evidence>
<dbReference type="OrthoDB" id="6355676at2759"/>
<dbReference type="InterPro" id="IPR050234">
    <property type="entry name" value="Nuclear_hormone_rcpt_NR1"/>
</dbReference>
<keyword evidence="4" id="KW-0805">Transcription regulation</keyword>
<dbReference type="PANTHER" id="PTHR24082:SF507">
    <property type="entry name" value="BILE ACID RECEPTOR-RELATED"/>
    <property type="match status" value="1"/>
</dbReference>
<dbReference type="InterPro" id="IPR013088">
    <property type="entry name" value="Znf_NHR/GATA"/>
</dbReference>
<dbReference type="PROSITE" id="PS51030">
    <property type="entry name" value="NUCLEAR_REC_DBD_2"/>
    <property type="match status" value="1"/>
</dbReference>
<reference evidence="10" key="1">
    <citation type="submission" date="2020-11" db="EMBL/GenBank/DDBJ databases">
        <authorList>
            <person name="Tran Van P."/>
        </authorList>
    </citation>
    <scope>NUCLEOTIDE SEQUENCE</scope>
</reference>
<feature type="domain" description="Nuclear receptor" evidence="9">
    <location>
        <begin position="1"/>
        <end position="49"/>
    </location>
</feature>
<evidence type="ECO:0000256" key="5">
    <source>
        <dbReference type="ARBA" id="ARBA00023125"/>
    </source>
</evidence>
<dbReference type="SUPFAM" id="SSF57716">
    <property type="entry name" value="Glucocorticoid receptor-like (DNA-binding domain)"/>
    <property type="match status" value="2"/>
</dbReference>
<dbReference type="EMBL" id="CAJPIZ010000021">
    <property type="protein sequence ID" value="CAG2100066.1"/>
    <property type="molecule type" value="Genomic_DNA"/>
</dbReference>
<keyword evidence="6" id="KW-0804">Transcription</keyword>
<proteinExistence type="predicted"/>
<sequence>MRSPQIWQDHFKCYSGGNCVVNMETRTLCKKCRLDKCFAVGMQTRFLANMGLDWDSDTLIIDLLTGIILFDPSRPNLINKPMIKLQQNLCQTKTIHVQFVDTGLMAVISMPSHDRFKCYLNKNCVINIETRSECKKCRLDKCFAVEFILFAKRTTNEKRYH</sequence>
<keyword evidence="11" id="KW-1185">Reference proteome</keyword>
<gene>
    <name evidence="10" type="ORF">OSB1V03_LOCUS136</name>
</gene>
<dbReference type="PANTHER" id="PTHR24082">
    <property type="entry name" value="NUCLEAR HORMONE RECEPTOR"/>
    <property type="match status" value="1"/>
</dbReference>
<dbReference type="GO" id="GO:0004879">
    <property type="term" value="F:nuclear receptor activity"/>
    <property type="evidence" value="ECO:0007669"/>
    <property type="project" value="TreeGrafter"/>
</dbReference>
<evidence type="ECO:0000256" key="7">
    <source>
        <dbReference type="ARBA" id="ARBA00023170"/>
    </source>
</evidence>
<evidence type="ECO:0000256" key="6">
    <source>
        <dbReference type="ARBA" id="ARBA00023163"/>
    </source>
</evidence>
<dbReference type="EMBL" id="OC854596">
    <property type="protein sequence ID" value="CAD7619636.1"/>
    <property type="molecule type" value="Genomic_DNA"/>
</dbReference>
<dbReference type="AlphaFoldDB" id="A0A7R9PT51"/>
<dbReference type="GO" id="GO:0030154">
    <property type="term" value="P:cell differentiation"/>
    <property type="evidence" value="ECO:0007669"/>
    <property type="project" value="TreeGrafter"/>
</dbReference>
<keyword evidence="2" id="KW-0863">Zinc-finger</keyword>
<dbReference type="GO" id="GO:0045944">
    <property type="term" value="P:positive regulation of transcription by RNA polymerase II"/>
    <property type="evidence" value="ECO:0007669"/>
    <property type="project" value="TreeGrafter"/>
</dbReference>
<keyword evidence="7" id="KW-0675">Receptor</keyword>
<dbReference type="InterPro" id="IPR001628">
    <property type="entry name" value="Znf_hrmn_rcpt"/>
</dbReference>
<dbReference type="Proteomes" id="UP000759131">
    <property type="component" value="Unassembled WGS sequence"/>
</dbReference>
<evidence type="ECO:0000313" key="10">
    <source>
        <dbReference type="EMBL" id="CAD7619636.1"/>
    </source>
</evidence>
<keyword evidence="1" id="KW-0479">Metal-binding</keyword>
<dbReference type="SMART" id="SM00399">
    <property type="entry name" value="ZnF_C4"/>
    <property type="match status" value="1"/>
</dbReference>
<evidence type="ECO:0000256" key="3">
    <source>
        <dbReference type="ARBA" id="ARBA00022833"/>
    </source>
</evidence>
<keyword evidence="3" id="KW-0862">Zinc</keyword>
<organism evidence="10">
    <name type="scientific">Medioppia subpectinata</name>
    <dbReference type="NCBI Taxonomy" id="1979941"/>
    <lineage>
        <taxon>Eukaryota</taxon>
        <taxon>Metazoa</taxon>
        <taxon>Ecdysozoa</taxon>
        <taxon>Arthropoda</taxon>
        <taxon>Chelicerata</taxon>
        <taxon>Arachnida</taxon>
        <taxon>Acari</taxon>
        <taxon>Acariformes</taxon>
        <taxon>Sarcoptiformes</taxon>
        <taxon>Oribatida</taxon>
        <taxon>Brachypylina</taxon>
        <taxon>Oppioidea</taxon>
        <taxon>Oppiidae</taxon>
        <taxon>Medioppia</taxon>
    </lineage>
</organism>
<evidence type="ECO:0000256" key="2">
    <source>
        <dbReference type="ARBA" id="ARBA00022771"/>
    </source>
</evidence>
<dbReference type="GO" id="GO:0000978">
    <property type="term" value="F:RNA polymerase II cis-regulatory region sequence-specific DNA binding"/>
    <property type="evidence" value="ECO:0007669"/>
    <property type="project" value="TreeGrafter"/>
</dbReference>